<proteinExistence type="inferred from homology"/>
<keyword evidence="4 6" id="KW-0413">Isomerase</keyword>
<reference evidence="8" key="1">
    <citation type="journal article" date="2023" name="Mol. Biol. Evol.">
        <title>Third-Generation Sequencing Reveals the Adaptive Role of the Epigenome in Three Deep-Sea Polychaetes.</title>
        <authorList>
            <person name="Perez M."/>
            <person name="Aroh O."/>
            <person name="Sun Y."/>
            <person name="Lan Y."/>
            <person name="Juniper S.K."/>
            <person name="Young C.R."/>
            <person name="Angers B."/>
            <person name="Qian P.Y."/>
        </authorList>
    </citation>
    <scope>NUCLEOTIDE SEQUENCE</scope>
    <source>
        <strain evidence="8">R07B-5</strain>
    </source>
</reference>
<dbReference type="GO" id="GO:0016018">
    <property type="term" value="F:cyclosporin A binding"/>
    <property type="evidence" value="ECO:0007669"/>
    <property type="project" value="TreeGrafter"/>
</dbReference>
<dbReference type="Proteomes" id="UP001209878">
    <property type="component" value="Unassembled WGS sequence"/>
</dbReference>
<dbReference type="PRINTS" id="PR00153">
    <property type="entry name" value="CSAPPISMRASE"/>
</dbReference>
<dbReference type="PROSITE" id="PS50072">
    <property type="entry name" value="CSA_PPIASE_2"/>
    <property type="match status" value="1"/>
</dbReference>
<feature type="chain" id="PRO_5041776072" description="Peptidyl-prolyl cis-trans isomerase" evidence="6">
    <location>
        <begin position="20"/>
        <end position="217"/>
    </location>
</feature>
<evidence type="ECO:0000256" key="1">
    <source>
        <dbReference type="ARBA" id="ARBA00000971"/>
    </source>
</evidence>
<dbReference type="InterPro" id="IPR002130">
    <property type="entry name" value="Cyclophilin-type_PPIase_dom"/>
</dbReference>
<dbReference type="AlphaFoldDB" id="A0AAD9K2Z7"/>
<dbReference type="EC" id="5.2.1.8" evidence="6"/>
<dbReference type="GO" id="GO:0003755">
    <property type="term" value="F:peptidyl-prolyl cis-trans isomerase activity"/>
    <property type="evidence" value="ECO:0007669"/>
    <property type="project" value="UniProtKB-UniRule"/>
</dbReference>
<dbReference type="PANTHER" id="PTHR11071">
    <property type="entry name" value="PEPTIDYL-PROLYL CIS-TRANS ISOMERASE"/>
    <property type="match status" value="1"/>
</dbReference>
<keyword evidence="3 6" id="KW-0697">Rotamase</keyword>
<evidence type="ECO:0000256" key="3">
    <source>
        <dbReference type="ARBA" id="ARBA00023110"/>
    </source>
</evidence>
<dbReference type="EMBL" id="JAODUO010001489">
    <property type="protein sequence ID" value="KAK2162990.1"/>
    <property type="molecule type" value="Genomic_DNA"/>
</dbReference>
<evidence type="ECO:0000256" key="5">
    <source>
        <dbReference type="ARBA" id="ARBA00056644"/>
    </source>
</evidence>
<dbReference type="GO" id="GO:0006457">
    <property type="term" value="P:protein folding"/>
    <property type="evidence" value="ECO:0007669"/>
    <property type="project" value="TreeGrafter"/>
</dbReference>
<sequence length="217" mass="24286">MSTQLFLASLAAIVSLAHCGNFTVTDEAWFEVEIKDMDGPGQDYRGRFVIALFGEVAPMTVMNFVAITKGYKSAKSKLHYKNTRVHRIVRDFLIQMGDIVVGDGTGSKSIYGERFNDEEFILSHRHPGWVSMANHGKDSNGSQFFILLSKARWLDGKHVVFGKVVRGFDVIETINEVPVVDNTATPAKRIKITDCGMNDLERSYDLTEEQMASTEDL</sequence>
<dbReference type="GO" id="GO:0005737">
    <property type="term" value="C:cytoplasm"/>
    <property type="evidence" value="ECO:0007669"/>
    <property type="project" value="TreeGrafter"/>
</dbReference>
<evidence type="ECO:0000259" key="7">
    <source>
        <dbReference type="PROSITE" id="PS50072"/>
    </source>
</evidence>
<dbReference type="Gene3D" id="2.40.100.10">
    <property type="entry name" value="Cyclophilin-like"/>
    <property type="match status" value="1"/>
</dbReference>
<comment type="catalytic activity">
    <reaction evidence="1 6">
        <text>[protein]-peptidylproline (omega=180) = [protein]-peptidylproline (omega=0)</text>
        <dbReference type="Rhea" id="RHEA:16237"/>
        <dbReference type="Rhea" id="RHEA-COMP:10747"/>
        <dbReference type="Rhea" id="RHEA-COMP:10748"/>
        <dbReference type="ChEBI" id="CHEBI:83833"/>
        <dbReference type="ChEBI" id="CHEBI:83834"/>
        <dbReference type="EC" id="5.2.1.8"/>
    </reaction>
</comment>
<keyword evidence="2 6" id="KW-0732">Signal</keyword>
<gene>
    <name evidence="8" type="ORF">NP493_1492g00010</name>
</gene>
<dbReference type="InterPro" id="IPR029000">
    <property type="entry name" value="Cyclophilin-like_dom_sf"/>
</dbReference>
<feature type="signal peptide" evidence="6">
    <location>
        <begin position="1"/>
        <end position="19"/>
    </location>
</feature>
<dbReference type="PANTHER" id="PTHR11071:SF547">
    <property type="entry name" value="PEPTIDYL-PROLYL CIS-TRANS ISOMERASE"/>
    <property type="match status" value="1"/>
</dbReference>
<organism evidence="8 9">
    <name type="scientific">Ridgeia piscesae</name>
    <name type="common">Tubeworm</name>
    <dbReference type="NCBI Taxonomy" id="27915"/>
    <lineage>
        <taxon>Eukaryota</taxon>
        <taxon>Metazoa</taxon>
        <taxon>Spiralia</taxon>
        <taxon>Lophotrochozoa</taxon>
        <taxon>Annelida</taxon>
        <taxon>Polychaeta</taxon>
        <taxon>Sedentaria</taxon>
        <taxon>Canalipalpata</taxon>
        <taxon>Sabellida</taxon>
        <taxon>Siboglinidae</taxon>
        <taxon>Ridgeia</taxon>
    </lineage>
</organism>
<dbReference type="FunFam" id="2.40.100.10:FF:000019">
    <property type="entry name" value="Peptidyl-prolyl cis-trans isomerase"/>
    <property type="match status" value="1"/>
</dbReference>
<name>A0AAD9K2Z7_RIDPI</name>
<evidence type="ECO:0000313" key="9">
    <source>
        <dbReference type="Proteomes" id="UP001209878"/>
    </source>
</evidence>
<accession>A0AAD9K2Z7</accession>
<protein>
    <recommendedName>
        <fullName evidence="6">Peptidyl-prolyl cis-trans isomerase</fullName>
        <shortName evidence="6">PPIase</shortName>
        <ecNumber evidence="6">5.2.1.8</ecNumber>
    </recommendedName>
</protein>
<feature type="domain" description="PPIase cyclophilin-type" evidence="7">
    <location>
        <begin position="46"/>
        <end position="197"/>
    </location>
</feature>
<evidence type="ECO:0000256" key="2">
    <source>
        <dbReference type="ARBA" id="ARBA00022729"/>
    </source>
</evidence>
<comment type="caution">
    <text evidence="8">The sequence shown here is derived from an EMBL/GenBank/DDBJ whole genome shotgun (WGS) entry which is preliminary data.</text>
</comment>
<evidence type="ECO:0000256" key="4">
    <source>
        <dbReference type="ARBA" id="ARBA00023235"/>
    </source>
</evidence>
<evidence type="ECO:0000313" key="8">
    <source>
        <dbReference type="EMBL" id="KAK2162990.1"/>
    </source>
</evidence>
<dbReference type="Pfam" id="PF00160">
    <property type="entry name" value="Pro_isomerase"/>
    <property type="match status" value="1"/>
</dbReference>
<dbReference type="SUPFAM" id="SSF50891">
    <property type="entry name" value="Cyclophilin-like"/>
    <property type="match status" value="1"/>
</dbReference>
<comment type="similarity">
    <text evidence="6">Belongs to the cyclophilin-type PPIase family.</text>
</comment>
<keyword evidence="9" id="KW-1185">Reference proteome</keyword>
<comment type="function">
    <text evidence="5">PPIases accelerate the folding of proteins. It catalyzes the cis-trans isomerization of proline imidic peptide bonds in oligopeptides. Acts on the folding of rhodopsin RH1 and RH2 (but not RH3) and is required for visual transduction.</text>
</comment>
<evidence type="ECO:0000256" key="6">
    <source>
        <dbReference type="RuleBase" id="RU363019"/>
    </source>
</evidence>